<dbReference type="OrthoDB" id="951172at2759"/>
<dbReference type="Gene3D" id="1.25.10.10">
    <property type="entry name" value="Leucine-rich Repeat Variant"/>
    <property type="match status" value="1"/>
</dbReference>
<dbReference type="GO" id="GO:0005737">
    <property type="term" value="C:cytoplasm"/>
    <property type="evidence" value="ECO:0007669"/>
    <property type="project" value="UniProtKB-SubCell"/>
</dbReference>
<evidence type="ECO:0000256" key="4">
    <source>
        <dbReference type="ARBA" id="ARBA00022737"/>
    </source>
</evidence>
<name>A0A8J6B4V0_9EUKA</name>
<dbReference type="InterPro" id="IPR040122">
    <property type="entry name" value="Importin_beta"/>
</dbReference>
<comment type="caution">
    <text evidence="6">The sequence shown here is derived from an EMBL/GenBank/DDBJ whole genome shotgun (WGS) entry which is preliminary data.</text>
</comment>
<keyword evidence="4" id="KW-0677">Repeat</keyword>
<dbReference type="SUPFAM" id="SSF48371">
    <property type="entry name" value="ARM repeat"/>
    <property type="match status" value="1"/>
</dbReference>
<evidence type="ECO:0000313" key="7">
    <source>
        <dbReference type="Proteomes" id="UP000717585"/>
    </source>
</evidence>
<comment type="subcellular location">
    <subcellularLocation>
        <location evidence="1">Cytoplasm</location>
    </subcellularLocation>
</comment>
<dbReference type="AlphaFoldDB" id="A0A8J6B4V0"/>
<evidence type="ECO:0000256" key="2">
    <source>
        <dbReference type="ARBA" id="ARBA00022448"/>
    </source>
</evidence>
<dbReference type="Proteomes" id="UP000717585">
    <property type="component" value="Unassembled WGS sequence"/>
</dbReference>
<keyword evidence="5" id="KW-0653">Protein transport</keyword>
<accession>A0A8J6B4V0</accession>
<dbReference type="InterPro" id="IPR016024">
    <property type="entry name" value="ARM-type_fold"/>
</dbReference>
<dbReference type="InterPro" id="IPR011989">
    <property type="entry name" value="ARM-like"/>
</dbReference>
<dbReference type="EMBL" id="JAHDYR010000066">
    <property type="protein sequence ID" value="KAG9390072.1"/>
    <property type="molecule type" value="Genomic_DNA"/>
</dbReference>
<reference evidence="6" key="1">
    <citation type="submission" date="2021-05" db="EMBL/GenBank/DDBJ databases">
        <title>A free-living protist that lacks canonical eukaryotic 1 DNA replication and segregation systems.</title>
        <authorList>
            <person name="Salas-Leiva D.E."/>
            <person name="Tromer E.C."/>
            <person name="Curtis B.A."/>
            <person name="Jerlstrom-Hultqvist J."/>
            <person name="Kolisko M."/>
            <person name="Yi Z."/>
            <person name="Salas-Leiva J.S."/>
            <person name="Gallot-Lavallee L."/>
            <person name="Kops G.J.P.L."/>
            <person name="Archibald J.M."/>
            <person name="Simpson A.G.B."/>
            <person name="Roger A.J."/>
        </authorList>
    </citation>
    <scope>NUCLEOTIDE SEQUENCE</scope>
    <source>
        <strain evidence="6">BICM</strain>
    </source>
</reference>
<keyword evidence="3" id="KW-0963">Cytoplasm</keyword>
<dbReference type="GO" id="GO:0006606">
    <property type="term" value="P:protein import into nucleus"/>
    <property type="evidence" value="ECO:0007669"/>
    <property type="project" value="InterPro"/>
</dbReference>
<sequence length="928" mass="99213">MELRNQVLELIKNAQSPDPSVQRGVYSQFHDHIVQVPNLPDCLLSILCEESLDRPTRQMAGILLKNNFSQIVEKAPQTAVRIGEQTLPLIGDSDNSIRHVACSIVSRLVRELPTIDTWGSLIPTIRQMIGSEGYHVIGALETVLYIAEDDPWKLPGNGESPSDSASFSDLISDMVSLVGPPAPGNSDFSMACLTVTLRAISELWGSLSSHPRINLPDLLARVLSLVQNILNLSEELVRAVADLLTMFADHKASLLFPLARPDTPNALPSLVHAMSAVIAHTDFSEGTRRAACTFLDGLTLDKNITVTNAMADPGRGNVLEAVQGAAFNLCGAVVYSADDRADIQMVLAREQQSVGKVGVVYVSEETEDAAVILRKTAAEALEGLVRAWPSELGGAVYDIAKRFMRATWSNGVHLDGITPPSLLADVDQDELWAVHEGGILLMGLFFRSIDNRMARGLPADELDGLFAALTAMIGGTEHHPHVQSVACWTLGAISTGRHRDAAFVNTIIETATTMAMASKYAKAQRGAVSLISVVTDTAKELMTPYVPQLCALFAHGLQHWGNYALPPLSDAMSNVFEATGRRITTQEAKDGVSAVFAAIGRRISETVSEDGTEIIPLVETMAVSAPALIAAVPGIASSLPGLFGVCMQIVGKNLTPDGVPTNVSVIRDAVNSLTSAIEAAGAGLPDMADIDAVVGLVDTLCLSGYSVLQADALMVLSAVFEFCPAHAETTARSAFASGKTPAFVSTVVQGLKDSYEMPLDMLVSVTYFVFIAFSRNLTGVLPPEAPDAAVTAIEEILRDPTPDVLVNAGLALLAVVAFTATRTEDALTVFATNFADITSEVIHGTASDQRHYLGLLMHVFSAHSKTLLSMYDVTDNIQMVLQLIQATDMDAELSAQAGGFVQFIRGFVESTGRRWDVWTRTVGLDGFA</sequence>
<evidence type="ECO:0000313" key="6">
    <source>
        <dbReference type="EMBL" id="KAG9390072.1"/>
    </source>
</evidence>
<proteinExistence type="predicted"/>
<organism evidence="6 7">
    <name type="scientific">Carpediemonas membranifera</name>
    <dbReference type="NCBI Taxonomy" id="201153"/>
    <lineage>
        <taxon>Eukaryota</taxon>
        <taxon>Metamonada</taxon>
        <taxon>Carpediemonas-like organisms</taxon>
        <taxon>Carpediemonas</taxon>
    </lineage>
</organism>
<keyword evidence="2" id="KW-0813">Transport</keyword>
<keyword evidence="7" id="KW-1185">Reference proteome</keyword>
<evidence type="ECO:0000256" key="1">
    <source>
        <dbReference type="ARBA" id="ARBA00004496"/>
    </source>
</evidence>
<evidence type="ECO:0000256" key="3">
    <source>
        <dbReference type="ARBA" id="ARBA00022490"/>
    </source>
</evidence>
<evidence type="ECO:0000256" key="5">
    <source>
        <dbReference type="ARBA" id="ARBA00022927"/>
    </source>
</evidence>
<dbReference type="PANTHER" id="PTHR10527">
    <property type="entry name" value="IMPORTIN BETA"/>
    <property type="match status" value="1"/>
</dbReference>
<gene>
    <name evidence="6" type="ORF">J8273_8109</name>
</gene>
<protein>
    <submittedName>
        <fullName evidence="6">Transportin 1</fullName>
    </submittedName>
</protein>